<gene>
    <name evidence="3" type="ORF">ACFS7Z_14060</name>
</gene>
<name>A0ABW6BUK5_9BACT</name>
<dbReference type="SUPFAM" id="SSF50998">
    <property type="entry name" value="Quinoprotein alcohol dehydrogenase-like"/>
    <property type="match status" value="2"/>
</dbReference>
<dbReference type="Pfam" id="PF13360">
    <property type="entry name" value="PQQ_2"/>
    <property type="match status" value="1"/>
</dbReference>
<protein>
    <submittedName>
        <fullName evidence="3">PQQ-binding-like beta-propeller repeat protein</fullName>
    </submittedName>
</protein>
<sequence length="611" mass="66160">MPCFRQLFPYFFIIICLVRCIPSLAQNVTEEWVRLHDGEGPGDEYFQASAIDAEGNIYLTSTSFTAPAYSFGSLQNHGEILTVKYSPSGEVLWASRFVEESGRSISQFSDEARAIVLDGLGGVYVTGVRQTETAPFIIKQDIILFKLNVENGEKIWDSEFAEGDEDKEVHAVTIDESANLYLTGTSIASSTLQNYLTLKYNGMNGDLLWDRQYDGVGKGNDKASAIAVDKEGGVVVTGKSFREVISFPGHGPSYQVYDIATIRYDADNGEELWSAAYTGDTLVDVGGSLQFQPINTFLAIDDEGDVYVAAKYRSMFGTGGVSAGVVTMKYNSENGNQVWESRYNSNSATDPSIALDGSGGVYVAGHFGLSNAQRTFYTIKYESASGEGLWEETFTGVTGNFLSAPQVHVGNADDVYLTSISDSVGIDNGIATLRINSMNGSLIWNKFYRASLTSLRPFRSLTSTPHIALLVDESGIPYVMGSAYTTDNRINSNLFIVSYSVERGAVLWNEQYEATGHLHDFVRASAVDAAGNIYVAGISTGFGIGNDIRVVKYSNSGEELWVRTYDGGVHDRLEAIALDGAGGVYLAGTSGLAVRSDFLTLKLNASDGAVV</sequence>
<evidence type="ECO:0000259" key="2">
    <source>
        <dbReference type="Pfam" id="PF13360"/>
    </source>
</evidence>
<dbReference type="PANTHER" id="PTHR35580:SF1">
    <property type="entry name" value="PHYTASE-LIKE DOMAIN-CONTAINING PROTEIN"/>
    <property type="match status" value="1"/>
</dbReference>
<feature type="chain" id="PRO_5046126804" evidence="1">
    <location>
        <begin position="26"/>
        <end position="611"/>
    </location>
</feature>
<dbReference type="RefSeq" id="WP_377485639.1">
    <property type="nucleotide sequence ID" value="NZ_JBHUOX010000010.1"/>
</dbReference>
<evidence type="ECO:0000313" key="3">
    <source>
        <dbReference type="EMBL" id="MFD3001490.1"/>
    </source>
</evidence>
<keyword evidence="1" id="KW-0732">Signal</keyword>
<dbReference type="PANTHER" id="PTHR35580">
    <property type="entry name" value="CELL SURFACE GLYCOPROTEIN (S-LAYER PROTEIN)-LIKE PROTEIN"/>
    <property type="match status" value="1"/>
</dbReference>
<dbReference type="InterPro" id="IPR052918">
    <property type="entry name" value="Motility_Chemotaxis_Reg"/>
</dbReference>
<dbReference type="InterPro" id="IPR002372">
    <property type="entry name" value="PQQ_rpt_dom"/>
</dbReference>
<evidence type="ECO:0000313" key="4">
    <source>
        <dbReference type="Proteomes" id="UP001597641"/>
    </source>
</evidence>
<reference evidence="4" key="1">
    <citation type="journal article" date="2019" name="Int. J. Syst. Evol. Microbiol.">
        <title>The Global Catalogue of Microorganisms (GCM) 10K type strain sequencing project: providing services to taxonomists for standard genome sequencing and annotation.</title>
        <authorList>
            <consortium name="The Broad Institute Genomics Platform"/>
            <consortium name="The Broad Institute Genome Sequencing Center for Infectious Disease"/>
            <person name="Wu L."/>
            <person name="Ma J."/>
        </authorList>
    </citation>
    <scope>NUCLEOTIDE SEQUENCE [LARGE SCALE GENOMIC DNA]</scope>
    <source>
        <strain evidence="4">KCTC 23984</strain>
    </source>
</reference>
<dbReference type="Proteomes" id="UP001597641">
    <property type="component" value="Unassembled WGS sequence"/>
</dbReference>
<feature type="signal peptide" evidence="1">
    <location>
        <begin position="1"/>
        <end position="25"/>
    </location>
</feature>
<keyword evidence="4" id="KW-1185">Reference proteome</keyword>
<organism evidence="3 4">
    <name type="scientific">Pontibacter toksunensis</name>
    <dbReference type="NCBI Taxonomy" id="1332631"/>
    <lineage>
        <taxon>Bacteria</taxon>
        <taxon>Pseudomonadati</taxon>
        <taxon>Bacteroidota</taxon>
        <taxon>Cytophagia</taxon>
        <taxon>Cytophagales</taxon>
        <taxon>Hymenobacteraceae</taxon>
        <taxon>Pontibacter</taxon>
    </lineage>
</organism>
<comment type="caution">
    <text evidence="3">The sequence shown here is derived from an EMBL/GenBank/DDBJ whole genome shotgun (WGS) entry which is preliminary data.</text>
</comment>
<dbReference type="InterPro" id="IPR011047">
    <property type="entry name" value="Quinoprotein_ADH-like_sf"/>
</dbReference>
<feature type="domain" description="Pyrrolo-quinoline quinone repeat" evidence="2">
    <location>
        <begin position="325"/>
        <end position="567"/>
    </location>
</feature>
<accession>A0ABW6BUK5</accession>
<dbReference type="EMBL" id="JBHUOX010000010">
    <property type="protein sequence ID" value="MFD3001490.1"/>
    <property type="molecule type" value="Genomic_DNA"/>
</dbReference>
<evidence type="ECO:0000256" key="1">
    <source>
        <dbReference type="SAM" id="SignalP"/>
    </source>
</evidence>
<proteinExistence type="predicted"/>